<dbReference type="EMBL" id="JAFBBZ010000001">
    <property type="protein sequence ID" value="MBM7510139.1"/>
    <property type="molecule type" value="Genomic_DNA"/>
</dbReference>
<keyword evidence="3" id="KW-1185">Reference proteome</keyword>
<proteinExistence type="predicted"/>
<feature type="transmembrane region" description="Helical" evidence="1">
    <location>
        <begin position="322"/>
        <end position="339"/>
    </location>
</feature>
<evidence type="ECO:0000256" key="1">
    <source>
        <dbReference type="SAM" id="Phobius"/>
    </source>
</evidence>
<name>A0ABS2MG08_9ACTN</name>
<keyword evidence="1" id="KW-0812">Transmembrane</keyword>
<protein>
    <recommendedName>
        <fullName evidence="4">Glycosyltransferase RgtA/B/C/D-like domain-containing protein</fullName>
    </recommendedName>
</protein>
<gene>
    <name evidence="2" type="ORF">JOE61_003953</name>
</gene>
<organism evidence="2 3">
    <name type="scientific">Nocardioides salarius</name>
    <dbReference type="NCBI Taxonomy" id="374513"/>
    <lineage>
        <taxon>Bacteria</taxon>
        <taxon>Bacillati</taxon>
        <taxon>Actinomycetota</taxon>
        <taxon>Actinomycetes</taxon>
        <taxon>Propionibacteriales</taxon>
        <taxon>Nocardioidaceae</taxon>
        <taxon>Nocardioides</taxon>
    </lineage>
</organism>
<dbReference type="RefSeq" id="WP_193670279.1">
    <property type="nucleotide sequence ID" value="NZ_JACDTV010000013.1"/>
</dbReference>
<feature type="transmembrane region" description="Helical" evidence="1">
    <location>
        <begin position="261"/>
        <end position="281"/>
    </location>
</feature>
<sequence>MPLTAAEPAQATTTARVRVLLACAAVLVAGALSRGWALHGSWFYTDDHRLVRDALGARSPRQLLDPFDSQLMPLGRALAWLVSTAEPDRWAAAAATTLTLHVLAGVACAAMLLVLVGARWRVVVLLALHQTSVIALPATMWWAAALNQLPLQAVLMGAVATWVLHLRTGRGRWLAATAALVVLGLLAYVKAVLVPLVLAALLLGWFTEGGPWRRVRSAVAGHWRAAALLGTVGVAFSAYYLTQVPQVFVESQTGEAVGDDLAWSMLGSTLPVGLLGGPWRWEASNPPTSYADPPGWAVALTWVVLVSCVAGLSLLRRRTGRAWVLLAGYALVAYVLVLTSRAQVVGGVVGLEYRYLTDVLPVALLALVLATTRVEGAVGSSEPRSPRPALLERLPAPPRPAARVAGALAVTAVLLGGVLSSAAYVRTWHQDNPGEAYLQTARETLAGRGSLDLADQVVPPQVVPGYQFPANTTLRLLPLQVPGLRFPEVTDDLVVLDEAGRAHRAEIDVAVDAAPGPDEGCGWRIGPSPVTIDLDGTAFDSTWWVHLGFAASSDDTVEVTVQDTTTRAAVRRGPGELFWRVEAEIGQVTLGGLRSGTTLCVDVVEVGEAVAGDPL</sequence>
<comment type="caution">
    <text evidence="2">The sequence shown here is derived from an EMBL/GenBank/DDBJ whole genome shotgun (WGS) entry which is preliminary data.</text>
</comment>
<feature type="transmembrane region" description="Helical" evidence="1">
    <location>
        <begin position="90"/>
        <end position="115"/>
    </location>
</feature>
<evidence type="ECO:0000313" key="2">
    <source>
        <dbReference type="EMBL" id="MBM7510139.1"/>
    </source>
</evidence>
<feature type="transmembrane region" description="Helical" evidence="1">
    <location>
        <begin position="122"/>
        <end position="143"/>
    </location>
</feature>
<dbReference type="Proteomes" id="UP000732378">
    <property type="component" value="Unassembled WGS sequence"/>
</dbReference>
<accession>A0ABS2MG08</accession>
<keyword evidence="1" id="KW-0472">Membrane</keyword>
<feature type="transmembrane region" description="Helical" evidence="1">
    <location>
        <begin position="293"/>
        <end position="315"/>
    </location>
</feature>
<evidence type="ECO:0008006" key="4">
    <source>
        <dbReference type="Google" id="ProtNLM"/>
    </source>
</evidence>
<reference evidence="2 3" key="1">
    <citation type="submission" date="2021-01" db="EMBL/GenBank/DDBJ databases">
        <title>Sequencing the genomes of 1000 actinobacteria strains.</title>
        <authorList>
            <person name="Klenk H.-P."/>
        </authorList>
    </citation>
    <scope>NUCLEOTIDE SEQUENCE [LARGE SCALE GENOMIC DNA]</scope>
    <source>
        <strain evidence="2 3">DSM 18239</strain>
    </source>
</reference>
<evidence type="ECO:0000313" key="3">
    <source>
        <dbReference type="Proteomes" id="UP000732378"/>
    </source>
</evidence>
<keyword evidence="1" id="KW-1133">Transmembrane helix</keyword>
<feature type="transmembrane region" description="Helical" evidence="1">
    <location>
        <begin position="223"/>
        <end position="241"/>
    </location>
</feature>
<feature type="transmembrane region" description="Helical" evidence="1">
    <location>
        <begin position="149"/>
        <end position="166"/>
    </location>
</feature>
<feature type="transmembrane region" description="Helical" evidence="1">
    <location>
        <begin position="173"/>
        <end position="203"/>
    </location>
</feature>